<comment type="subcellular location">
    <subcellularLocation>
        <location evidence="2">Membrane</location>
        <topology evidence="2">Multi-pass membrane protein</topology>
    </subcellularLocation>
</comment>
<reference evidence="11 12" key="1">
    <citation type="submission" date="2020-01" db="EMBL/GenBank/DDBJ databases">
        <title>Genomes assembled from Gulf of Kutch pelagic sediment metagenomes.</title>
        <authorList>
            <person name="Chandrashekar M."/>
            <person name="Mahajan M.S."/>
            <person name="Dave K.J."/>
            <person name="Vatsa P."/>
            <person name="Nathani N.M."/>
        </authorList>
    </citation>
    <scope>NUCLEOTIDE SEQUENCE [LARGE SCALE GENOMIC DNA]</scope>
    <source>
        <strain evidence="11">KS3-K002</strain>
    </source>
</reference>
<dbReference type="InterPro" id="IPR045062">
    <property type="entry name" value="Cyt_c_biogenesis_CcsA/CcmC"/>
</dbReference>
<evidence type="ECO:0000256" key="1">
    <source>
        <dbReference type="ARBA" id="ARBA00002442"/>
    </source>
</evidence>
<evidence type="ECO:0000256" key="7">
    <source>
        <dbReference type="ARBA" id="ARBA00022989"/>
    </source>
</evidence>
<evidence type="ECO:0000256" key="2">
    <source>
        <dbReference type="ARBA" id="ARBA00004141"/>
    </source>
</evidence>
<proteinExistence type="inferred from homology"/>
<feature type="transmembrane region" description="Helical" evidence="9">
    <location>
        <begin position="80"/>
        <end position="100"/>
    </location>
</feature>
<evidence type="ECO:0000256" key="9">
    <source>
        <dbReference type="SAM" id="Phobius"/>
    </source>
</evidence>
<dbReference type="GO" id="GO:0017004">
    <property type="term" value="P:cytochrome complex assembly"/>
    <property type="evidence" value="ECO:0007669"/>
    <property type="project" value="UniProtKB-KW"/>
</dbReference>
<evidence type="ECO:0000313" key="11">
    <source>
        <dbReference type="EMBL" id="NIR76153.1"/>
    </source>
</evidence>
<organism evidence="11 12">
    <name type="scientific">Candidatus Kutchimonas denitrificans</name>
    <dbReference type="NCBI Taxonomy" id="3056748"/>
    <lineage>
        <taxon>Bacteria</taxon>
        <taxon>Pseudomonadati</taxon>
        <taxon>Gemmatimonadota</taxon>
        <taxon>Gemmatimonadia</taxon>
        <taxon>Candidatus Palauibacterales</taxon>
        <taxon>Candidatus Palauibacteraceae</taxon>
        <taxon>Candidatus Kutchimonas</taxon>
    </lineage>
</organism>
<dbReference type="PANTHER" id="PTHR30071:SF1">
    <property type="entry name" value="CYTOCHROME B_B6 PROTEIN-RELATED"/>
    <property type="match status" value="1"/>
</dbReference>
<dbReference type="GO" id="GO:0015232">
    <property type="term" value="F:heme transmembrane transporter activity"/>
    <property type="evidence" value="ECO:0007669"/>
    <property type="project" value="InterPro"/>
</dbReference>
<feature type="domain" description="Cytochrome c assembly protein" evidence="10">
    <location>
        <begin position="12"/>
        <end position="169"/>
    </location>
</feature>
<dbReference type="InterPro" id="IPR003557">
    <property type="entry name" value="Cyt_c_biogenesis_CcmC"/>
</dbReference>
<dbReference type="EMBL" id="JAACAK010000113">
    <property type="protein sequence ID" value="NIR76153.1"/>
    <property type="molecule type" value="Genomic_DNA"/>
</dbReference>
<comment type="similarity">
    <text evidence="3">Belongs to the CcmC/CycZ/HelC family.</text>
</comment>
<sequence>MTADKFGKICGIAALVLLAVGLATGMLVAPRERIMGDVYRIMFVHFPSWVGTAAGYLTAFVASIAYIKTRDFKWDYWGQAGAEVGLLFNVTGLITGALWGRPTWGVYWTWDPRLTTTAIMAITFAGYLVLRAFMEDPESRARAASLVAIVGFVNVPIVYFSVRWWRTLHQVQSSPETVDPQMVWPLRAMMLAFLLLGVFMMTRRVMLARLRGEEEMEMVRLEVARD</sequence>
<evidence type="ECO:0000256" key="5">
    <source>
        <dbReference type="ARBA" id="ARBA00022692"/>
    </source>
</evidence>
<accession>A0AAE4ZAN1</accession>
<dbReference type="AlphaFoldDB" id="A0AAE4ZAN1"/>
<dbReference type="Proteomes" id="UP000702544">
    <property type="component" value="Unassembled WGS sequence"/>
</dbReference>
<dbReference type="PANTHER" id="PTHR30071">
    <property type="entry name" value="HEME EXPORTER PROTEIN C"/>
    <property type="match status" value="1"/>
</dbReference>
<keyword evidence="6" id="KW-0201">Cytochrome c-type biogenesis</keyword>
<keyword evidence="8 9" id="KW-0472">Membrane</keyword>
<protein>
    <recommendedName>
        <fullName evidence="4">Heme exporter protein C</fullName>
    </recommendedName>
</protein>
<keyword evidence="5 9" id="KW-0812">Transmembrane</keyword>
<comment type="function">
    <text evidence="1">Required for the export of heme to the periplasm for the biogenesis of c-type cytochromes.</text>
</comment>
<evidence type="ECO:0000313" key="12">
    <source>
        <dbReference type="Proteomes" id="UP000702544"/>
    </source>
</evidence>
<evidence type="ECO:0000256" key="4">
    <source>
        <dbReference type="ARBA" id="ARBA00016463"/>
    </source>
</evidence>
<feature type="transmembrane region" description="Helical" evidence="9">
    <location>
        <begin position="49"/>
        <end position="68"/>
    </location>
</feature>
<evidence type="ECO:0000256" key="6">
    <source>
        <dbReference type="ARBA" id="ARBA00022748"/>
    </source>
</evidence>
<dbReference type="PRINTS" id="PR01386">
    <property type="entry name" value="CCMCBIOGNSIS"/>
</dbReference>
<dbReference type="GO" id="GO:0005886">
    <property type="term" value="C:plasma membrane"/>
    <property type="evidence" value="ECO:0007669"/>
    <property type="project" value="TreeGrafter"/>
</dbReference>
<name>A0AAE4ZAN1_9BACT</name>
<comment type="caution">
    <text evidence="11">The sequence shown here is derived from an EMBL/GenBank/DDBJ whole genome shotgun (WGS) entry which is preliminary data.</text>
</comment>
<evidence type="ECO:0000259" key="10">
    <source>
        <dbReference type="Pfam" id="PF01578"/>
    </source>
</evidence>
<dbReference type="Pfam" id="PF01578">
    <property type="entry name" value="Cytochrom_C_asm"/>
    <property type="match status" value="1"/>
</dbReference>
<dbReference type="GO" id="GO:0020037">
    <property type="term" value="F:heme binding"/>
    <property type="evidence" value="ECO:0007669"/>
    <property type="project" value="InterPro"/>
</dbReference>
<evidence type="ECO:0000256" key="3">
    <source>
        <dbReference type="ARBA" id="ARBA00005840"/>
    </source>
</evidence>
<feature type="transmembrane region" description="Helical" evidence="9">
    <location>
        <begin position="112"/>
        <end position="130"/>
    </location>
</feature>
<evidence type="ECO:0000256" key="8">
    <source>
        <dbReference type="ARBA" id="ARBA00023136"/>
    </source>
</evidence>
<keyword evidence="7 9" id="KW-1133">Transmembrane helix</keyword>
<feature type="transmembrane region" description="Helical" evidence="9">
    <location>
        <begin position="182"/>
        <end position="201"/>
    </location>
</feature>
<feature type="transmembrane region" description="Helical" evidence="9">
    <location>
        <begin position="142"/>
        <end position="162"/>
    </location>
</feature>
<dbReference type="InterPro" id="IPR002541">
    <property type="entry name" value="Cyt_c_assembly"/>
</dbReference>
<gene>
    <name evidence="11" type="ORF">GWO12_13740</name>
</gene>